<organism evidence="1 2">
    <name type="scientific">Rhodopirellula baltica WH47</name>
    <dbReference type="NCBI Taxonomy" id="991778"/>
    <lineage>
        <taxon>Bacteria</taxon>
        <taxon>Pseudomonadati</taxon>
        <taxon>Planctomycetota</taxon>
        <taxon>Planctomycetia</taxon>
        <taxon>Pirellulales</taxon>
        <taxon>Pirellulaceae</taxon>
        <taxon>Rhodopirellula</taxon>
    </lineage>
</organism>
<dbReference type="Proteomes" id="UP000006222">
    <property type="component" value="Unassembled WGS sequence"/>
</dbReference>
<dbReference type="EMBL" id="AFAR01000196">
    <property type="protein sequence ID" value="EGF26103.1"/>
    <property type="molecule type" value="Genomic_DNA"/>
</dbReference>
<reference evidence="1 2" key="1">
    <citation type="journal article" date="2013" name="Mar. Genomics">
        <title>Expression of sulfatases in Rhodopirellula baltica and the diversity of sulfatases in the genus Rhodopirellula.</title>
        <authorList>
            <person name="Wegner C.E."/>
            <person name="Richter-Heitmann T."/>
            <person name="Klindworth A."/>
            <person name="Klockow C."/>
            <person name="Richter M."/>
            <person name="Achstetter T."/>
            <person name="Glockner F.O."/>
            <person name="Harder J."/>
        </authorList>
    </citation>
    <scope>NUCLEOTIDE SEQUENCE [LARGE SCALE GENOMIC DNA]</scope>
    <source>
        <strain evidence="1 2">WH47</strain>
    </source>
</reference>
<gene>
    <name evidence="1" type="ORF">RBWH47_01624</name>
</gene>
<sequence>MILDVRTNTRMKIKFRFTSRLLLSTVLIAAITIAAIRVVHDSLYDQLWGVVSITKVHQGESWSAVDEKTGARIGGPCVTYYATCRNHDRTVTIEIGDSQTLYGKGMPLLTGDRFWFAANRNDPNTRRNPRFVDLDKFGVLLHSRENGTLPVPNATAIRTAASDYQ</sequence>
<accession>F2AW51</accession>
<evidence type="ECO:0000313" key="1">
    <source>
        <dbReference type="EMBL" id="EGF26103.1"/>
    </source>
</evidence>
<protein>
    <submittedName>
        <fullName evidence="1">Secreted protein</fullName>
    </submittedName>
</protein>
<dbReference type="AlphaFoldDB" id="F2AW51"/>
<evidence type="ECO:0000313" key="2">
    <source>
        <dbReference type="Proteomes" id="UP000006222"/>
    </source>
</evidence>
<comment type="caution">
    <text evidence="1">The sequence shown here is derived from an EMBL/GenBank/DDBJ whole genome shotgun (WGS) entry which is preliminary data.</text>
</comment>
<proteinExistence type="predicted"/>
<dbReference type="PATRIC" id="fig|991778.3.peg.4195"/>
<name>F2AW51_RHOBT</name>